<evidence type="ECO:0000256" key="3">
    <source>
        <dbReference type="ARBA" id="ARBA00022833"/>
    </source>
</evidence>
<evidence type="ECO:0000313" key="7">
    <source>
        <dbReference type="EMBL" id="EAS00946.2"/>
    </source>
</evidence>
<dbReference type="GeneID" id="7841380"/>
<evidence type="ECO:0000259" key="6">
    <source>
        <dbReference type="PROSITE" id="PS50178"/>
    </source>
</evidence>
<dbReference type="AlphaFoldDB" id="Q23WN4"/>
<dbReference type="SUPFAM" id="SSF57903">
    <property type="entry name" value="FYVE/PHD zinc finger"/>
    <property type="match status" value="1"/>
</dbReference>
<organism evidence="7 8">
    <name type="scientific">Tetrahymena thermophila (strain SB210)</name>
    <dbReference type="NCBI Taxonomy" id="312017"/>
    <lineage>
        <taxon>Eukaryota</taxon>
        <taxon>Sar</taxon>
        <taxon>Alveolata</taxon>
        <taxon>Ciliophora</taxon>
        <taxon>Intramacronucleata</taxon>
        <taxon>Oligohymenophorea</taxon>
        <taxon>Hymenostomatida</taxon>
        <taxon>Tetrahymenina</taxon>
        <taxon>Tetrahymenidae</taxon>
        <taxon>Tetrahymena</taxon>
    </lineage>
</organism>
<keyword evidence="8" id="KW-1185">Reference proteome</keyword>
<feature type="coiled-coil region" evidence="5">
    <location>
        <begin position="111"/>
        <end position="239"/>
    </location>
</feature>
<evidence type="ECO:0000313" key="8">
    <source>
        <dbReference type="Proteomes" id="UP000009168"/>
    </source>
</evidence>
<keyword evidence="3" id="KW-0862">Zinc</keyword>
<evidence type="ECO:0000256" key="4">
    <source>
        <dbReference type="PROSITE-ProRule" id="PRU00091"/>
    </source>
</evidence>
<keyword evidence="5" id="KW-0175">Coiled coil</keyword>
<keyword evidence="1" id="KW-0479">Metal-binding</keyword>
<dbReference type="InterPro" id="IPR013083">
    <property type="entry name" value="Znf_RING/FYVE/PHD"/>
</dbReference>
<dbReference type="InterPro" id="IPR011011">
    <property type="entry name" value="Znf_FYVE_PHD"/>
</dbReference>
<reference evidence="8" key="1">
    <citation type="journal article" date="2006" name="PLoS Biol.">
        <title>Macronuclear genome sequence of the ciliate Tetrahymena thermophila, a model eukaryote.</title>
        <authorList>
            <person name="Eisen J.A."/>
            <person name="Coyne R.S."/>
            <person name="Wu M."/>
            <person name="Wu D."/>
            <person name="Thiagarajan M."/>
            <person name="Wortman J.R."/>
            <person name="Badger J.H."/>
            <person name="Ren Q."/>
            <person name="Amedeo P."/>
            <person name="Jones K.M."/>
            <person name="Tallon L.J."/>
            <person name="Delcher A.L."/>
            <person name="Salzberg S.L."/>
            <person name="Silva J.C."/>
            <person name="Haas B.J."/>
            <person name="Majoros W.H."/>
            <person name="Farzad M."/>
            <person name="Carlton J.M."/>
            <person name="Smith R.K. Jr."/>
            <person name="Garg J."/>
            <person name="Pearlman R.E."/>
            <person name="Karrer K.M."/>
            <person name="Sun L."/>
            <person name="Manning G."/>
            <person name="Elde N.C."/>
            <person name="Turkewitz A.P."/>
            <person name="Asai D.J."/>
            <person name="Wilkes D.E."/>
            <person name="Wang Y."/>
            <person name="Cai H."/>
            <person name="Collins K."/>
            <person name="Stewart B.A."/>
            <person name="Lee S.R."/>
            <person name="Wilamowska K."/>
            <person name="Weinberg Z."/>
            <person name="Ruzzo W.L."/>
            <person name="Wloga D."/>
            <person name="Gaertig J."/>
            <person name="Frankel J."/>
            <person name="Tsao C.-C."/>
            <person name="Gorovsky M.A."/>
            <person name="Keeling P.J."/>
            <person name="Waller R.F."/>
            <person name="Patron N.J."/>
            <person name="Cherry J.M."/>
            <person name="Stover N.A."/>
            <person name="Krieger C.J."/>
            <person name="del Toro C."/>
            <person name="Ryder H.F."/>
            <person name="Williamson S.C."/>
            <person name="Barbeau R.A."/>
            <person name="Hamilton E.P."/>
            <person name="Orias E."/>
        </authorList>
    </citation>
    <scope>NUCLEOTIDE SEQUENCE [LARGE SCALE GENOMIC DNA]</scope>
    <source>
        <strain evidence="8">SB210</strain>
    </source>
</reference>
<dbReference type="KEGG" id="tet:TTHERM_00923110"/>
<dbReference type="HOGENOM" id="CLU_935335_0_0_1"/>
<feature type="domain" description="FYVE-type" evidence="6">
    <location>
        <begin position="44"/>
        <end position="97"/>
    </location>
</feature>
<evidence type="ECO:0000256" key="5">
    <source>
        <dbReference type="SAM" id="Coils"/>
    </source>
</evidence>
<sequence length="312" mass="37425">MEREEEYEHIHLAEMKDIKIQIRKNRDNYMGEKVFKRLADPQAYKNDTKCHVCTKKLKDDQNKHCKFCGKNVCEECSPKKRANPQRQDQFVRICDRCDMLYLRILLVGDQNSQQKLVKKQIQDEEEELQKQKKQLLEKQTELSKVQKEYTINKRDLDEKIDDLQVKIDRNQEKIDKYLNQVNNINGDRRELFQKIKELEEKQTEYLDKINAQLFEKSELTKQERLLDSQQEKLTDYLAQQNSKITNKNLKKKNLDSVLLRGKNDSQFRESDYNVFQETPNTPIDQYINFQNIKRSSTSMEIQKTNKTGKYNK</sequence>
<keyword evidence="2 4" id="KW-0863">Zinc-finger</keyword>
<dbReference type="InParanoid" id="Q23WN4"/>
<evidence type="ECO:0000256" key="1">
    <source>
        <dbReference type="ARBA" id="ARBA00022723"/>
    </source>
</evidence>
<dbReference type="Proteomes" id="UP000009168">
    <property type="component" value="Unassembled WGS sequence"/>
</dbReference>
<dbReference type="EMBL" id="GG662607">
    <property type="protein sequence ID" value="EAS00946.2"/>
    <property type="molecule type" value="Genomic_DNA"/>
</dbReference>
<dbReference type="Gene3D" id="3.30.40.10">
    <property type="entry name" value="Zinc/RING finger domain, C3HC4 (zinc finger)"/>
    <property type="match status" value="1"/>
</dbReference>
<dbReference type="InterPro" id="IPR000306">
    <property type="entry name" value="Znf_FYVE"/>
</dbReference>
<dbReference type="OrthoDB" id="306739at2759"/>
<accession>Q23WN4</accession>
<name>Q23WN4_TETTS</name>
<proteinExistence type="predicted"/>
<dbReference type="GO" id="GO:0008270">
    <property type="term" value="F:zinc ion binding"/>
    <property type="evidence" value="ECO:0007669"/>
    <property type="project" value="UniProtKB-KW"/>
</dbReference>
<gene>
    <name evidence="7" type="ORF">TTHERM_00923110</name>
</gene>
<evidence type="ECO:0000256" key="2">
    <source>
        <dbReference type="ARBA" id="ARBA00022771"/>
    </source>
</evidence>
<dbReference type="InterPro" id="IPR017455">
    <property type="entry name" value="Znf_FYVE-rel"/>
</dbReference>
<protein>
    <submittedName>
        <fullName evidence="7">FYVE zinc finger protein</fullName>
    </submittedName>
</protein>
<dbReference type="Pfam" id="PF01363">
    <property type="entry name" value="FYVE"/>
    <property type="match status" value="1"/>
</dbReference>
<dbReference type="RefSeq" id="XP_001021191.2">
    <property type="nucleotide sequence ID" value="XM_001021191.2"/>
</dbReference>
<dbReference type="PROSITE" id="PS50178">
    <property type="entry name" value="ZF_FYVE"/>
    <property type="match status" value="1"/>
</dbReference>